<dbReference type="SUPFAM" id="SSF48208">
    <property type="entry name" value="Six-hairpin glycosidases"/>
    <property type="match status" value="1"/>
</dbReference>
<feature type="domain" description="Alpha-L-rhamnosidase concanavalin-like" evidence="4">
    <location>
        <begin position="100"/>
        <end position="194"/>
    </location>
</feature>
<dbReference type="Pfam" id="PF17389">
    <property type="entry name" value="Bac_rhamnosid6H"/>
    <property type="match status" value="1"/>
</dbReference>
<dbReference type="RefSeq" id="XP_047757127.1">
    <property type="nucleotide sequence ID" value="XM_047900070.1"/>
</dbReference>
<proteinExistence type="predicted"/>
<dbReference type="GO" id="GO:0030596">
    <property type="term" value="F:alpha-L-rhamnosidase activity"/>
    <property type="evidence" value="ECO:0007669"/>
    <property type="project" value="UniProtKB-EC"/>
</dbReference>
<dbReference type="GeneID" id="71980800"/>
<protein>
    <recommendedName>
        <fullName evidence="2">alpha-L-rhamnosidase</fullName>
        <ecNumber evidence="2">3.2.1.40</ecNumber>
    </recommendedName>
</protein>
<evidence type="ECO:0000256" key="1">
    <source>
        <dbReference type="ARBA" id="ARBA00001445"/>
    </source>
</evidence>
<dbReference type="PANTHER" id="PTHR33307">
    <property type="entry name" value="ALPHA-RHAMNOSIDASE (EUROFUNG)"/>
    <property type="match status" value="1"/>
</dbReference>
<name>A0A9Q8L8J7_PASFU</name>
<dbReference type="EMBL" id="CP090163">
    <property type="protein sequence ID" value="UJO12761.1"/>
    <property type="molecule type" value="Genomic_DNA"/>
</dbReference>
<keyword evidence="9" id="KW-1185">Reference proteome</keyword>
<dbReference type="Pfam" id="PF08531">
    <property type="entry name" value="Bac_rhamnosid_N"/>
    <property type="match status" value="1"/>
</dbReference>
<dbReference type="Proteomes" id="UP000756132">
    <property type="component" value="Chromosome 1"/>
</dbReference>
<sequence length="653" mass="73956">MDSRLQPAITVHLFDEDGTHQTIISGPDWKVRKSATTLANIYASGTHDRHANPLGWDTPAFDDSSWDAAKPVTGPRGELKYQHQPPVVLHEDLEPVAIKTLKPGVVTYDLGQNSSIMTKIAVEGAAGSEVIIRYAETVNNQGYVLMPDPLFKEFETHVYSKFTLAGTGEAEVWEPDFSFTSARYIQVEGVAVEPGQEFPVIRSAVGQHVSTGAKRLGTMTTDKEDVNQLINACYWSFVGNLFSYHTDCPQIEKFGWLEVTHLLAPITQYIRDIESMHSKILEDTLDAQESSWFIPNMAPDTRFMCGPMRNCITWNCAICFIPDILKRYYGSTHMIKQVYPAAVRYIEYMSTWERNGGLIMHGLGDWGRDIAFEANIETAVYIKCLQCLEIMATELKIEADIKRFHEWAEGIHKVYNDNLLVTDDTGHPQAYYTSLDEYPKGDCIVVAQAIALQFDLVPEQNISDVQNSFLEDVSDGRLRSGEIGLRYLFNTLDDLHRPDLVLQVARQEEHLSYMRFLRRGETTLLEFWQDECRSKCHDMLGTTYEWMYAVVLGVKPTEEAYKTWSIRPPYESEFGEVKGDVECPYGLIEVHYERKPDGKINLNLTVPLTTHANLLLPSACGAVSVDRHEKSSWTTEAGLKSIELRPGQYTIVF</sequence>
<dbReference type="InterPro" id="IPR013737">
    <property type="entry name" value="Bac_rhamnosid_N"/>
</dbReference>
<dbReference type="EC" id="3.2.1.40" evidence="2"/>
<dbReference type="InterPro" id="IPR016007">
    <property type="entry name" value="Alpha_rhamnosid"/>
</dbReference>
<feature type="domain" description="Alpha-L-rhamnosidase C-terminal" evidence="7">
    <location>
        <begin position="553"/>
        <end position="629"/>
    </location>
</feature>
<reference evidence="8" key="2">
    <citation type="journal article" date="2022" name="Microb. Genom.">
        <title>A chromosome-scale genome assembly of the tomato pathogen Cladosporium fulvum reveals a compartmentalized genome architecture and the presence of a dispensable chromosome.</title>
        <authorList>
            <person name="Zaccaron A.Z."/>
            <person name="Chen L.H."/>
            <person name="Samaras A."/>
            <person name="Stergiopoulos I."/>
        </authorList>
    </citation>
    <scope>NUCLEOTIDE SEQUENCE</scope>
    <source>
        <strain evidence="8">Race5_Kim</strain>
    </source>
</reference>
<dbReference type="Gene3D" id="1.50.10.10">
    <property type="match status" value="1"/>
</dbReference>
<dbReference type="Pfam" id="PF05592">
    <property type="entry name" value="Bac_rhamnosid"/>
    <property type="match status" value="1"/>
</dbReference>
<evidence type="ECO:0000259" key="6">
    <source>
        <dbReference type="Pfam" id="PF17389"/>
    </source>
</evidence>
<feature type="domain" description="Alpha-L-rhamnosidase six-hairpin glycosidase" evidence="6">
    <location>
        <begin position="215"/>
        <end position="551"/>
    </location>
</feature>
<gene>
    <name evidence="8" type="ORF">CLAFUR5_00922</name>
</gene>
<dbReference type="InterPro" id="IPR035396">
    <property type="entry name" value="Bac_rhamnosid6H"/>
</dbReference>
<dbReference type="InterPro" id="IPR008928">
    <property type="entry name" value="6-hairpin_glycosidase_sf"/>
</dbReference>
<accession>A0A9Q8L8J7</accession>
<evidence type="ECO:0000313" key="9">
    <source>
        <dbReference type="Proteomes" id="UP000756132"/>
    </source>
</evidence>
<dbReference type="Gene3D" id="2.60.120.260">
    <property type="entry name" value="Galactose-binding domain-like"/>
    <property type="match status" value="2"/>
</dbReference>
<evidence type="ECO:0000256" key="2">
    <source>
        <dbReference type="ARBA" id="ARBA00012652"/>
    </source>
</evidence>
<dbReference type="OrthoDB" id="10036721at2759"/>
<dbReference type="KEGG" id="ffu:CLAFUR5_00922"/>
<reference evidence="8" key="1">
    <citation type="submission" date="2021-12" db="EMBL/GenBank/DDBJ databases">
        <authorList>
            <person name="Zaccaron A."/>
            <person name="Stergiopoulos I."/>
        </authorList>
    </citation>
    <scope>NUCLEOTIDE SEQUENCE</scope>
    <source>
        <strain evidence="8">Race5_Kim</strain>
    </source>
</reference>
<feature type="domain" description="Bacterial alpha-L-rhamnosidase N-terminal" evidence="5">
    <location>
        <begin position="6"/>
        <end position="90"/>
    </location>
</feature>
<dbReference type="InterPro" id="IPR012341">
    <property type="entry name" value="6hp_glycosidase-like_sf"/>
</dbReference>
<evidence type="ECO:0000313" key="8">
    <source>
        <dbReference type="EMBL" id="UJO12761.1"/>
    </source>
</evidence>
<comment type="catalytic activity">
    <reaction evidence="1">
        <text>Hydrolysis of terminal non-reducing alpha-L-rhamnose residues in alpha-L-rhamnosides.</text>
        <dbReference type="EC" id="3.2.1.40"/>
    </reaction>
</comment>
<dbReference type="InterPro" id="IPR035398">
    <property type="entry name" value="Bac_rhamnosid_C"/>
</dbReference>
<dbReference type="GO" id="GO:0005975">
    <property type="term" value="P:carbohydrate metabolic process"/>
    <property type="evidence" value="ECO:0007669"/>
    <property type="project" value="InterPro"/>
</dbReference>
<keyword evidence="3" id="KW-0378">Hydrolase</keyword>
<dbReference type="Gene3D" id="2.60.420.10">
    <property type="entry name" value="Maltose phosphorylase, domain 3"/>
    <property type="match status" value="1"/>
</dbReference>
<dbReference type="Pfam" id="PF17390">
    <property type="entry name" value="Bac_rhamnosid_C"/>
    <property type="match status" value="1"/>
</dbReference>
<dbReference type="PANTHER" id="PTHR33307:SF11">
    <property type="entry name" value="ALPHA-L-RHAMNOSIDASE"/>
    <property type="match status" value="1"/>
</dbReference>
<evidence type="ECO:0000259" key="4">
    <source>
        <dbReference type="Pfam" id="PF05592"/>
    </source>
</evidence>
<evidence type="ECO:0000259" key="7">
    <source>
        <dbReference type="Pfam" id="PF17390"/>
    </source>
</evidence>
<evidence type="ECO:0000259" key="5">
    <source>
        <dbReference type="Pfam" id="PF08531"/>
    </source>
</evidence>
<dbReference type="OMA" id="CFTSARY"/>
<evidence type="ECO:0000256" key="3">
    <source>
        <dbReference type="ARBA" id="ARBA00022801"/>
    </source>
</evidence>
<dbReference type="InterPro" id="IPR008902">
    <property type="entry name" value="Rhamnosid_concanavalin"/>
</dbReference>
<organism evidence="8 9">
    <name type="scientific">Passalora fulva</name>
    <name type="common">Tomato leaf mold</name>
    <name type="synonym">Cladosporium fulvum</name>
    <dbReference type="NCBI Taxonomy" id="5499"/>
    <lineage>
        <taxon>Eukaryota</taxon>
        <taxon>Fungi</taxon>
        <taxon>Dikarya</taxon>
        <taxon>Ascomycota</taxon>
        <taxon>Pezizomycotina</taxon>
        <taxon>Dothideomycetes</taxon>
        <taxon>Dothideomycetidae</taxon>
        <taxon>Mycosphaerellales</taxon>
        <taxon>Mycosphaerellaceae</taxon>
        <taxon>Fulvia</taxon>
    </lineage>
</organism>
<dbReference type="AlphaFoldDB" id="A0A9Q8L8J7"/>